<name>A0A1G9KS75_9FIRM</name>
<proteinExistence type="predicted"/>
<gene>
    <name evidence="2" type="ORF">SAMN04515677_102242</name>
</gene>
<sequence>MDIDLIFKIVLLIVVIGVAIKALKFITSFIFKIALVLFVVLMIYKLFI</sequence>
<accession>A0A1G9KS75</accession>
<keyword evidence="1" id="KW-1133">Transmembrane helix</keyword>
<reference evidence="2 3" key="1">
    <citation type="submission" date="2016-10" db="EMBL/GenBank/DDBJ databases">
        <authorList>
            <person name="de Groot N.N."/>
        </authorList>
    </citation>
    <scope>NUCLEOTIDE SEQUENCE [LARGE SCALE GENOMIC DNA]</scope>
    <source>
        <strain evidence="2 3">DSM 797</strain>
    </source>
</reference>
<organism evidence="2 3">
    <name type="scientific">Romboutsia lituseburensis DSM 797</name>
    <dbReference type="NCBI Taxonomy" id="1121325"/>
    <lineage>
        <taxon>Bacteria</taxon>
        <taxon>Bacillati</taxon>
        <taxon>Bacillota</taxon>
        <taxon>Clostridia</taxon>
        <taxon>Peptostreptococcales</taxon>
        <taxon>Peptostreptococcaceae</taxon>
        <taxon>Romboutsia</taxon>
    </lineage>
</organism>
<protein>
    <submittedName>
        <fullName evidence="2">Uncharacterized protein</fullName>
    </submittedName>
</protein>
<dbReference type="Proteomes" id="UP000199068">
    <property type="component" value="Unassembled WGS sequence"/>
</dbReference>
<dbReference type="AlphaFoldDB" id="A0A1G9KS75"/>
<keyword evidence="3" id="KW-1185">Reference proteome</keyword>
<evidence type="ECO:0000313" key="2">
    <source>
        <dbReference type="EMBL" id="SDL52175.1"/>
    </source>
</evidence>
<dbReference type="RefSeq" id="WP_170139155.1">
    <property type="nucleotide sequence ID" value="NZ_FNGW01000002.1"/>
</dbReference>
<keyword evidence="1" id="KW-0472">Membrane</keyword>
<feature type="transmembrane region" description="Helical" evidence="1">
    <location>
        <begin position="29"/>
        <end position="47"/>
    </location>
</feature>
<evidence type="ECO:0000256" key="1">
    <source>
        <dbReference type="SAM" id="Phobius"/>
    </source>
</evidence>
<dbReference type="EMBL" id="FNGW01000002">
    <property type="protein sequence ID" value="SDL52175.1"/>
    <property type="molecule type" value="Genomic_DNA"/>
</dbReference>
<evidence type="ECO:0000313" key="3">
    <source>
        <dbReference type="Proteomes" id="UP000199068"/>
    </source>
</evidence>
<feature type="transmembrane region" description="Helical" evidence="1">
    <location>
        <begin position="5"/>
        <end position="23"/>
    </location>
</feature>
<keyword evidence="1" id="KW-0812">Transmembrane</keyword>